<organism evidence="2 3">
    <name type="scientific">Brucella pseudogrignonensis</name>
    <dbReference type="NCBI Taxonomy" id="419475"/>
    <lineage>
        <taxon>Bacteria</taxon>
        <taxon>Pseudomonadati</taxon>
        <taxon>Pseudomonadota</taxon>
        <taxon>Alphaproteobacteria</taxon>
        <taxon>Hyphomicrobiales</taxon>
        <taxon>Brucellaceae</taxon>
        <taxon>Brucella/Ochrobactrum group</taxon>
        <taxon>Brucella</taxon>
    </lineage>
</organism>
<sequence>MSAKRLSTVAPRISKRAPLFALLNETVNDKPNEIGSRTSAAGKEEKLKEPTSVQSNAVIVNGSLQVGRLKQSFAATNVLSKAPMSELKRQD</sequence>
<dbReference type="Proteomes" id="UP000526233">
    <property type="component" value="Unassembled WGS sequence"/>
</dbReference>
<dbReference type="EMBL" id="PKQI01000002">
    <property type="protein sequence ID" value="NNV20570.1"/>
    <property type="molecule type" value="Genomic_DNA"/>
</dbReference>
<feature type="region of interest" description="Disordered" evidence="1">
    <location>
        <begin position="30"/>
        <end position="49"/>
    </location>
</feature>
<reference evidence="2 3" key="1">
    <citation type="submission" date="2018-11" db="EMBL/GenBank/DDBJ databases">
        <title>Genome sequencing and analysis.</title>
        <authorList>
            <person name="Huang Y.-T."/>
        </authorList>
    </citation>
    <scope>NUCLEOTIDE SEQUENCE [LARGE SCALE GENOMIC DNA]</scope>
    <source>
        <strain evidence="2 3">SHIN</strain>
    </source>
</reference>
<dbReference type="AlphaFoldDB" id="A0A7Y3T5K0"/>
<evidence type="ECO:0000313" key="3">
    <source>
        <dbReference type="Proteomes" id="UP000526233"/>
    </source>
</evidence>
<protein>
    <submittedName>
        <fullName evidence="2">Uncharacterized protein</fullName>
    </submittedName>
</protein>
<gene>
    <name evidence="2" type="ORF">EHE22_09050</name>
</gene>
<comment type="caution">
    <text evidence="2">The sequence shown here is derived from an EMBL/GenBank/DDBJ whole genome shotgun (WGS) entry which is preliminary data.</text>
</comment>
<evidence type="ECO:0000313" key="2">
    <source>
        <dbReference type="EMBL" id="NNV20570.1"/>
    </source>
</evidence>
<dbReference type="RefSeq" id="WP_171379886.1">
    <property type="nucleotide sequence ID" value="NZ_PKQI01000002.1"/>
</dbReference>
<accession>A0A7Y3T5K0</accession>
<name>A0A7Y3T5K0_9HYPH</name>
<proteinExistence type="predicted"/>
<evidence type="ECO:0000256" key="1">
    <source>
        <dbReference type="SAM" id="MobiDB-lite"/>
    </source>
</evidence>